<reference evidence="1" key="1">
    <citation type="journal article" date="2020" name="Nature">
        <title>Giant virus diversity and host interactions through global metagenomics.</title>
        <authorList>
            <person name="Schulz F."/>
            <person name="Roux S."/>
            <person name="Paez-Espino D."/>
            <person name="Jungbluth S."/>
            <person name="Walsh D.A."/>
            <person name="Denef V.J."/>
            <person name="McMahon K.D."/>
            <person name="Konstantinidis K.T."/>
            <person name="Eloe-Fadrosh E.A."/>
            <person name="Kyrpides N.C."/>
            <person name="Woyke T."/>
        </authorList>
    </citation>
    <scope>NUCLEOTIDE SEQUENCE</scope>
    <source>
        <strain evidence="1">GVMAG-M-3300020192-26</strain>
    </source>
</reference>
<protein>
    <submittedName>
        <fullName evidence="1">Uncharacterized protein</fullName>
    </submittedName>
</protein>
<organism evidence="1">
    <name type="scientific">viral metagenome</name>
    <dbReference type="NCBI Taxonomy" id="1070528"/>
    <lineage>
        <taxon>unclassified sequences</taxon>
        <taxon>metagenomes</taxon>
        <taxon>organismal metagenomes</taxon>
    </lineage>
</organism>
<sequence length="219" mass="25231">MVSCIVDWLPCEPSFENIIHNLQTADVYKSLVLVTMIIDSYYDFFGNQCSPYDVEMELRKLGLDIGLIAVDWANHPVYKKMVENNGGKVVLRKNHEQVKYLVIISCKKRYDVIVETLEHHESMHENLCCLKESGELLVHLTNKYDEFHNAIQHGTLSMQLNLCSYQTIFERVVETNPSSQIVQANKDLYVIVKDGIIICPIALQIQESEFNYVFVGIKK</sequence>
<dbReference type="AlphaFoldDB" id="A0A6C0CA58"/>
<name>A0A6C0CA58_9ZZZZ</name>
<dbReference type="EMBL" id="MN739361">
    <property type="protein sequence ID" value="QHT00982.1"/>
    <property type="molecule type" value="Genomic_DNA"/>
</dbReference>
<proteinExistence type="predicted"/>
<accession>A0A6C0CA58</accession>
<evidence type="ECO:0000313" key="1">
    <source>
        <dbReference type="EMBL" id="QHT00982.1"/>
    </source>
</evidence>